<evidence type="ECO:0000256" key="6">
    <source>
        <dbReference type="SAM" id="MobiDB-lite"/>
    </source>
</evidence>
<feature type="region of interest" description="Disordered" evidence="6">
    <location>
        <begin position="538"/>
        <end position="632"/>
    </location>
</feature>
<evidence type="ECO:0000256" key="3">
    <source>
        <dbReference type="ARBA" id="ARBA00022692"/>
    </source>
</evidence>
<reference evidence="8 9" key="1">
    <citation type="submission" date="2024-06" db="EMBL/GenBank/DDBJ databases">
        <authorList>
            <person name="Kraege A."/>
            <person name="Thomma B."/>
        </authorList>
    </citation>
    <scope>NUCLEOTIDE SEQUENCE [LARGE SCALE GENOMIC DNA]</scope>
</reference>
<evidence type="ECO:0000256" key="1">
    <source>
        <dbReference type="ARBA" id="ARBA00004141"/>
    </source>
</evidence>
<feature type="transmembrane region" description="Helical" evidence="7">
    <location>
        <begin position="432"/>
        <end position="452"/>
    </location>
</feature>
<accession>A0ABP1FZ02</accession>
<keyword evidence="4 7" id="KW-1133">Transmembrane helix</keyword>
<keyword evidence="5 7" id="KW-0472">Membrane</keyword>
<keyword evidence="9" id="KW-1185">Reference proteome</keyword>
<name>A0ABP1FZ02_9CHLO</name>
<proteinExistence type="inferred from homology"/>
<sequence>MPSKGTSILVKGQHLEILRQWWRISYWYGFIAQFTILPFHQEYADSGAFTVWARIGAALKNNLIFYAVLTVVGAVGLVLLLATGELAPTNVLGFCVAASNAFGLIAGKSLRCIFLMGYGLVAIPRQLWRIADIKGAEKASFHKAGLQADRAIAAKKEMERVAALVNSVSGTFGRRDFLRRNMDKIEAMIADSGESAASAAPAEAAEEYFDLEDLGRLRRNVRRAIENVQRERELYHEIVLQYLEISDVLANRMHRGQPFHSSTRQQPLPVFLQHAEWWWRCVLRGWVYRLLAILTALMSAAIVLAEATISPYLPNMSIVSRALHQTSGNELATELLTFVSLAYPCLCAWYAIYKLGRFSFYLLVPRHTSPFSLLANAMLMCRFAPPLAFNFMAGIALPPGKSYSPGRDVTETVFYEEFGVLMMHQPLIGWDFTTYLPAALVPYILLLLCNAFNRVASLFTRSDSMEFEDDFETQSGAAARGMQLLQMELENFNAGRPLGLTISTQGTEGSGSASVKPRAGARSWMFWKSSASSSLLEGELDAEASSPPAVGRSRRNKQPLSKQMEEGGSSVTGTGSSRDTGRRAGNLDSIFDSFAKTGSSKDAGNGKGGEPFNLEPESSSTGLKGLGLWRNR</sequence>
<feature type="compositionally biased region" description="Low complexity" evidence="6">
    <location>
        <begin position="567"/>
        <end position="578"/>
    </location>
</feature>
<dbReference type="PANTHER" id="PTHR21355:SF0">
    <property type="entry name" value="G-PROTEIN COUPLED RECEPTOR-ASSOCIATED PROTEIN LMBRD2"/>
    <property type="match status" value="1"/>
</dbReference>
<evidence type="ECO:0000256" key="5">
    <source>
        <dbReference type="ARBA" id="ARBA00023136"/>
    </source>
</evidence>
<keyword evidence="3 7" id="KW-0812">Transmembrane</keyword>
<comment type="caution">
    <text evidence="8">The sequence shown here is derived from an EMBL/GenBank/DDBJ whole genome shotgun (WGS) entry which is preliminary data.</text>
</comment>
<protein>
    <submittedName>
        <fullName evidence="8">G7442 protein</fullName>
    </submittedName>
</protein>
<comment type="similarity">
    <text evidence="2">Belongs to the LIMR family.</text>
</comment>
<dbReference type="Pfam" id="PF04791">
    <property type="entry name" value="LMBR1"/>
    <property type="match status" value="1"/>
</dbReference>
<evidence type="ECO:0000256" key="2">
    <source>
        <dbReference type="ARBA" id="ARBA00010487"/>
    </source>
</evidence>
<dbReference type="EMBL" id="CAXHTA020000011">
    <property type="protein sequence ID" value="CAL5224711.1"/>
    <property type="molecule type" value="Genomic_DNA"/>
</dbReference>
<comment type="subcellular location">
    <subcellularLocation>
        <location evidence="1">Membrane</location>
        <topology evidence="1">Multi-pass membrane protein</topology>
    </subcellularLocation>
</comment>
<evidence type="ECO:0000256" key="4">
    <source>
        <dbReference type="ARBA" id="ARBA00022989"/>
    </source>
</evidence>
<feature type="transmembrane region" description="Helical" evidence="7">
    <location>
        <begin position="63"/>
        <end position="83"/>
    </location>
</feature>
<evidence type="ECO:0000313" key="9">
    <source>
        <dbReference type="Proteomes" id="UP001497392"/>
    </source>
</evidence>
<feature type="transmembrane region" description="Helical" evidence="7">
    <location>
        <begin position="333"/>
        <end position="352"/>
    </location>
</feature>
<dbReference type="InterPro" id="IPR006876">
    <property type="entry name" value="LMBR1-like_membr_prot"/>
</dbReference>
<feature type="transmembrane region" description="Helical" evidence="7">
    <location>
        <begin position="290"/>
        <end position="313"/>
    </location>
</feature>
<evidence type="ECO:0000256" key="7">
    <source>
        <dbReference type="SAM" id="Phobius"/>
    </source>
</evidence>
<feature type="transmembrane region" description="Helical" evidence="7">
    <location>
        <begin position="373"/>
        <end position="397"/>
    </location>
</feature>
<dbReference type="PANTHER" id="PTHR21355">
    <property type="entry name" value="G-PROTEIN COUPLED RECEPTOR-ASSOCIATED PROTEIN LMBRD2"/>
    <property type="match status" value="1"/>
</dbReference>
<dbReference type="Proteomes" id="UP001497392">
    <property type="component" value="Unassembled WGS sequence"/>
</dbReference>
<dbReference type="InterPro" id="IPR051584">
    <property type="entry name" value="GPCR-associated_LMBR1"/>
</dbReference>
<organism evidence="8 9">
    <name type="scientific">Coccomyxa viridis</name>
    <dbReference type="NCBI Taxonomy" id="1274662"/>
    <lineage>
        <taxon>Eukaryota</taxon>
        <taxon>Viridiplantae</taxon>
        <taxon>Chlorophyta</taxon>
        <taxon>core chlorophytes</taxon>
        <taxon>Trebouxiophyceae</taxon>
        <taxon>Trebouxiophyceae incertae sedis</taxon>
        <taxon>Coccomyxaceae</taxon>
        <taxon>Coccomyxa</taxon>
    </lineage>
</organism>
<gene>
    <name evidence="8" type="primary">g7442</name>
    <name evidence="8" type="ORF">VP750_LOCUS6370</name>
</gene>
<evidence type="ECO:0000313" key="8">
    <source>
        <dbReference type="EMBL" id="CAL5224711.1"/>
    </source>
</evidence>